<keyword evidence="3" id="KW-1185">Reference proteome</keyword>
<evidence type="ECO:0000256" key="1">
    <source>
        <dbReference type="SAM" id="MobiDB-lite"/>
    </source>
</evidence>
<dbReference type="OrthoDB" id="10291584at2759"/>
<organism evidence="2 3">
    <name type="scientific">Symbiodinium necroappetens</name>
    <dbReference type="NCBI Taxonomy" id="1628268"/>
    <lineage>
        <taxon>Eukaryota</taxon>
        <taxon>Sar</taxon>
        <taxon>Alveolata</taxon>
        <taxon>Dinophyceae</taxon>
        <taxon>Suessiales</taxon>
        <taxon>Symbiodiniaceae</taxon>
        <taxon>Symbiodinium</taxon>
    </lineage>
</organism>
<feature type="region of interest" description="Disordered" evidence="1">
    <location>
        <begin position="54"/>
        <end position="80"/>
    </location>
</feature>
<reference evidence="2" key="1">
    <citation type="submission" date="2021-02" db="EMBL/GenBank/DDBJ databases">
        <authorList>
            <person name="Dougan E. K."/>
            <person name="Rhodes N."/>
            <person name="Thang M."/>
            <person name="Chan C."/>
        </authorList>
    </citation>
    <scope>NUCLEOTIDE SEQUENCE</scope>
</reference>
<name>A0A812JU07_9DINO</name>
<accession>A0A812JU07</accession>
<dbReference type="EMBL" id="CAJNJA010006646">
    <property type="protein sequence ID" value="CAE7213476.1"/>
    <property type="molecule type" value="Genomic_DNA"/>
</dbReference>
<dbReference type="AlphaFoldDB" id="A0A812JU07"/>
<comment type="caution">
    <text evidence="2">The sequence shown here is derived from an EMBL/GenBank/DDBJ whole genome shotgun (WGS) entry which is preliminary data.</text>
</comment>
<feature type="region of interest" description="Disordered" evidence="1">
    <location>
        <begin position="149"/>
        <end position="170"/>
    </location>
</feature>
<evidence type="ECO:0000313" key="2">
    <source>
        <dbReference type="EMBL" id="CAE7213476.1"/>
    </source>
</evidence>
<gene>
    <name evidence="2" type="ORF">SNEC2469_LOCUS2312</name>
</gene>
<proteinExistence type="predicted"/>
<evidence type="ECO:0000313" key="3">
    <source>
        <dbReference type="Proteomes" id="UP000601435"/>
    </source>
</evidence>
<protein>
    <submittedName>
        <fullName evidence="2">Uncharacterized protein</fullName>
    </submittedName>
</protein>
<dbReference type="Proteomes" id="UP000601435">
    <property type="component" value="Unassembled WGS sequence"/>
</dbReference>
<sequence>MCNSRSCQELQEGGGLGTPAATNLNSEYQEAATVAGVNLRRRCARQPLLRHDPSFRTDSFASDLDPRPLNDETTPGQQAGAWAGEVVVPVCIDLGPTAVSAFRATVQGREGQGQPKAAPHCDVHEVGRKGGGCVRRNCRKPHTSVRTGLRVKEGPSGRSQGRKQHAFSKGSVECENGVSLPTWVSQAEFTLSGWRVGATGARRPLRSARPALCSNLARRLRCCT</sequence>